<dbReference type="PANTHER" id="PTHR30204:SF69">
    <property type="entry name" value="MERR-FAMILY TRANSCRIPTIONAL REGULATOR"/>
    <property type="match status" value="1"/>
</dbReference>
<dbReference type="PRINTS" id="PR00040">
    <property type="entry name" value="HTHMERR"/>
</dbReference>
<evidence type="ECO:0000256" key="2">
    <source>
        <dbReference type="ARBA" id="ARBA00023015"/>
    </source>
</evidence>
<reference evidence="6 7" key="1">
    <citation type="journal article" date="2019" name="Syst. Appl. Microbiol.">
        <title>Polyphasic characterization of two novel Lactobacillus spp. isolated from blown salami packages: Description of Lactobacillus halodurans sp. nov. and Lactobacillus salsicarnum sp. nov.</title>
        <authorList>
            <person name="Schuster J.A."/>
            <person name="Klingl A."/>
            <person name="Vogel R.F."/>
            <person name="Ehrmann M.A."/>
        </authorList>
    </citation>
    <scope>NUCLEOTIDE SEQUENCE [LARGE SCALE GENOMIC DNA]</scope>
    <source>
        <strain evidence="6 7">TMW 1.2098</strain>
    </source>
</reference>
<keyword evidence="1" id="KW-0678">Repressor</keyword>
<name>A0ABW9P9Z3_9LACO</name>
<feature type="domain" description="HTH merR-type" evidence="5">
    <location>
        <begin position="2"/>
        <end position="70"/>
    </location>
</feature>
<evidence type="ECO:0000256" key="1">
    <source>
        <dbReference type="ARBA" id="ARBA00022491"/>
    </source>
</evidence>
<dbReference type="Gene3D" id="1.10.1660.10">
    <property type="match status" value="1"/>
</dbReference>
<evidence type="ECO:0000256" key="3">
    <source>
        <dbReference type="ARBA" id="ARBA00023125"/>
    </source>
</evidence>
<keyword evidence="4" id="KW-0804">Transcription</keyword>
<accession>A0ABW9P9Z3</accession>
<dbReference type="PANTHER" id="PTHR30204">
    <property type="entry name" value="REDOX-CYCLING DRUG-SENSING TRANSCRIPTIONAL ACTIVATOR SOXR"/>
    <property type="match status" value="1"/>
</dbReference>
<dbReference type="EMBL" id="VDFN01000022">
    <property type="protein sequence ID" value="MQS46095.1"/>
    <property type="molecule type" value="Genomic_DNA"/>
</dbReference>
<dbReference type="SMART" id="SM00422">
    <property type="entry name" value="HTH_MERR"/>
    <property type="match status" value="1"/>
</dbReference>
<dbReference type="Proteomes" id="UP000436655">
    <property type="component" value="Unassembled WGS sequence"/>
</dbReference>
<evidence type="ECO:0000313" key="6">
    <source>
        <dbReference type="EMBL" id="MQS46095.1"/>
    </source>
</evidence>
<dbReference type="InterPro" id="IPR000551">
    <property type="entry name" value="MerR-type_HTH_dom"/>
</dbReference>
<dbReference type="SUPFAM" id="SSF46955">
    <property type="entry name" value="Putative DNA-binding domain"/>
    <property type="match status" value="1"/>
</dbReference>
<dbReference type="InterPro" id="IPR009061">
    <property type="entry name" value="DNA-bd_dom_put_sf"/>
</dbReference>
<evidence type="ECO:0000256" key="4">
    <source>
        <dbReference type="ARBA" id="ARBA00023163"/>
    </source>
</evidence>
<keyword evidence="3" id="KW-0238">DNA-binding</keyword>
<dbReference type="Pfam" id="PF13411">
    <property type="entry name" value="MerR_1"/>
    <property type="match status" value="1"/>
</dbReference>
<evidence type="ECO:0000259" key="5">
    <source>
        <dbReference type="PROSITE" id="PS50937"/>
    </source>
</evidence>
<comment type="caution">
    <text evidence="6">The sequence shown here is derived from an EMBL/GenBank/DDBJ whole genome shotgun (WGS) entry which is preliminary data.</text>
</comment>
<gene>
    <name evidence="6" type="ORF">FHL03_11460</name>
</gene>
<dbReference type="CDD" id="cd01109">
    <property type="entry name" value="HTH_YyaN"/>
    <property type="match status" value="1"/>
</dbReference>
<dbReference type="InterPro" id="IPR047057">
    <property type="entry name" value="MerR_fam"/>
</dbReference>
<keyword evidence="7" id="KW-1185">Reference proteome</keyword>
<organism evidence="6 7">
    <name type="scientific">Companilactobacillus mishanensis</name>
    <dbReference type="NCBI Taxonomy" id="2486008"/>
    <lineage>
        <taxon>Bacteria</taxon>
        <taxon>Bacillati</taxon>
        <taxon>Bacillota</taxon>
        <taxon>Bacilli</taxon>
        <taxon>Lactobacillales</taxon>
        <taxon>Lactobacillaceae</taxon>
        <taxon>Companilactobacillus</taxon>
    </lineage>
</organism>
<keyword evidence="2" id="KW-0805">Transcription regulation</keyword>
<dbReference type="PROSITE" id="PS50937">
    <property type="entry name" value="HTH_MERR_2"/>
    <property type="match status" value="1"/>
</dbReference>
<proteinExistence type="predicted"/>
<evidence type="ECO:0000313" key="7">
    <source>
        <dbReference type="Proteomes" id="UP000436655"/>
    </source>
</evidence>
<dbReference type="RefSeq" id="WP_125706591.1">
    <property type="nucleotide sequence ID" value="NZ_JBHTOO010000016.1"/>
</dbReference>
<protein>
    <submittedName>
        <fullName evidence="6">MerR family transcriptional regulator</fullName>
    </submittedName>
</protein>
<sequence>MNYSIGEFSKKCGLSIDTLRYYEKLEIIRSNRDENNRRYYTDDDFKWASFVIRIKKTGMSIKNIQTYSRLRREGTGTVPDRLQLLFDQLKSLHVQQHEIDDNIEFVENKIQYYTGLNAPLENDDKSKEV</sequence>